<dbReference type="Pfam" id="PF02076">
    <property type="entry name" value="STE3"/>
    <property type="match status" value="1"/>
</dbReference>
<keyword evidence="3" id="KW-0589">Pheromone response</keyword>
<accession>A0A1X6MK59</accession>
<evidence type="ECO:0000256" key="5">
    <source>
        <dbReference type="ARBA" id="ARBA00022989"/>
    </source>
</evidence>
<evidence type="ECO:0000256" key="3">
    <source>
        <dbReference type="ARBA" id="ARBA00022507"/>
    </source>
</evidence>
<dbReference type="GO" id="GO:0004933">
    <property type="term" value="F:mating-type a-factor pheromone receptor activity"/>
    <property type="evidence" value="ECO:0007669"/>
    <property type="project" value="InterPro"/>
</dbReference>
<evidence type="ECO:0000256" key="7">
    <source>
        <dbReference type="ARBA" id="ARBA00023136"/>
    </source>
</evidence>
<feature type="transmembrane region" description="Helical" evidence="11">
    <location>
        <begin position="72"/>
        <end position="92"/>
    </location>
</feature>
<dbReference type="Proteomes" id="UP000194127">
    <property type="component" value="Unassembled WGS sequence"/>
</dbReference>
<evidence type="ECO:0000256" key="11">
    <source>
        <dbReference type="SAM" id="Phobius"/>
    </source>
</evidence>
<keyword evidence="9" id="KW-0807">Transducer</keyword>
<keyword evidence="8" id="KW-0675">Receptor</keyword>
<comment type="subcellular location">
    <subcellularLocation>
        <location evidence="1">Membrane</location>
        <topology evidence="1">Multi-pass membrane protein</topology>
    </subcellularLocation>
</comment>
<dbReference type="PANTHER" id="PTHR28097">
    <property type="entry name" value="PHEROMONE A FACTOR RECEPTOR"/>
    <property type="match status" value="1"/>
</dbReference>
<dbReference type="GeneID" id="36326471"/>
<keyword evidence="6" id="KW-0297">G-protein coupled receptor</keyword>
<dbReference type="EMBL" id="KZ110612">
    <property type="protein sequence ID" value="OSX56679.1"/>
    <property type="molecule type" value="Genomic_DNA"/>
</dbReference>
<organism evidence="12 13">
    <name type="scientific">Postia placenta MAD-698-R-SB12</name>
    <dbReference type="NCBI Taxonomy" id="670580"/>
    <lineage>
        <taxon>Eukaryota</taxon>
        <taxon>Fungi</taxon>
        <taxon>Dikarya</taxon>
        <taxon>Basidiomycota</taxon>
        <taxon>Agaricomycotina</taxon>
        <taxon>Agaricomycetes</taxon>
        <taxon>Polyporales</taxon>
        <taxon>Adustoporiaceae</taxon>
        <taxon>Rhodonia</taxon>
    </lineage>
</organism>
<keyword evidence="13" id="KW-1185">Reference proteome</keyword>
<dbReference type="InterPro" id="IPR001499">
    <property type="entry name" value="GPCR_STE3"/>
</dbReference>
<feature type="transmembrane region" description="Helical" evidence="11">
    <location>
        <begin position="150"/>
        <end position="170"/>
    </location>
</feature>
<dbReference type="AlphaFoldDB" id="A0A1X6MK59"/>
<evidence type="ECO:0000256" key="2">
    <source>
        <dbReference type="ARBA" id="ARBA00011085"/>
    </source>
</evidence>
<evidence type="ECO:0000256" key="9">
    <source>
        <dbReference type="ARBA" id="ARBA00023224"/>
    </source>
</evidence>
<evidence type="ECO:0000256" key="8">
    <source>
        <dbReference type="ARBA" id="ARBA00023170"/>
    </source>
</evidence>
<evidence type="ECO:0000256" key="4">
    <source>
        <dbReference type="ARBA" id="ARBA00022692"/>
    </source>
</evidence>
<dbReference type="CDD" id="cd14966">
    <property type="entry name" value="7tmD_STE3"/>
    <property type="match status" value="1"/>
</dbReference>
<comment type="similarity">
    <text evidence="2">Belongs to the G-protein coupled receptor 4 family.</text>
</comment>
<keyword evidence="5 11" id="KW-1133">Transmembrane helix</keyword>
<sequence>MDRFIPASELLPVTVASALEESNLAISADAAFLSDVPTIVPAVGLPLASFLAAVLVLLPLQWHWRARNIPTLSIIVWLFIVNLTHGVNAIVWYHNVEAQLVVWCDITTKLDIGANIALPAACFCLCMHLERIASERQAKTTFTDKRRRMWTDLAICVCIPIIYMAMHYIVQGHLFDIVEDFGCRAEDYVSIPEFFIMWLLPILFCLGTFVLSGLAFVHFLRRRAIFARHLANSTSGLTPTRYFRLMAMSLVEMFWAVIVIAITLYFNYRDGLRPWISWANVHSDFSRIGQFPTVLIPTTELRWTYFLWWTTPVSAGLFFIFFAFGADAVKEYGSCIEWLRRVAIHRNDKNAPLAATLPSFCQSSPPQSHFIFVKTSKPESDTCPGPTDSKDSYPERPSTACSTTSTFTSPKHPAPCEASSDPFASSESSSYFVAMSPPARCPISLSQSECTTPITLA</sequence>
<feature type="compositionally biased region" description="Low complexity" evidence="10">
    <location>
        <begin position="398"/>
        <end position="409"/>
    </location>
</feature>
<proteinExistence type="inferred from homology"/>
<evidence type="ECO:0000256" key="1">
    <source>
        <dbReference type="ARBA" id="ARBA00004141"/>
    </source>
</evidence>
<dbReference type="InterPro" id="IPR001546">
    <property type="entry name" value="GPCR_Pheromne_A_rcpt"/>
</dbReference>
<feature type="transmembrane region" description="Helical" evidence="11">
    <location>
        <begin position="39"/>
        <end position="60"/>
    </location>
</feature>
<reference evidence="12 13" key="1">
    <citation type="submission" date="2017-04" db="EMBL/GenBank/DDBJ databases">
        <title>Genome Sequence of the Model Brown-Rot Fungus Postia placenta SB12.</title>
        <authorList>
            <consortium name="DOE Joint Genome Institute"/>
            <person name="Gaskell J."/>
            <person name="Kersten P."/>
            <person name="Larrondo L.F."/>
            <person name="Canessa P."/>
            <person name="Martinez D."/>
            <person name="Hibbett D."/>
            <person name="Schmoll M."/>
            <person name="Kubicek C.P."/>
            <person name="Martinez A.T."/>
            <person name="Yadav J."/>
            <person name="Master E."/>
            <person name="Magnuson J.K."/>
            <person name="James T."/>
            <person name="Yaver D."/>
            <person name="Berka R."/>
            <person name="Labutti K."/>
            <person name="Lipzen A."/>
            <person name="Aerts A."/>
            <person name="Barry K."/>
            <person name="Henrissat B."/>
            <person name="Blanchette R."/>
            <person name="Grigoriev I."/>
            <person name="Cullen D."/>
        </authorList>
    </citation>
    <scope>NUCLEOTIDE SEQUENCE [LARGE SCALE GENOMIC DNA]</scope>
    <source>
        <strain evidence="12 13">MAD-698-R-SB12</strain>
    </source>
</reference>
<evidence type="ECO:0000313" key="13">
    <source>
        <dbReference type="Proteomes" id="UP000194127"/>
    </source>
</evidence>
<keyword evidence="4 11" id="KW-0812">Transmembrane</keyword>
<dbReference type="PANTHER" id="PTHR28097:SF1">
    <property type="entry name" value="PHEROMONE A FACTOR RECEPTOR"/>
    <property type="match status" value="1"/>
</dbReference>
<feature type="transmembrane region" description="Helical" evidence="11">
    <location>
        <begin position="242"/>
        <end position="266"/>
    </location>
</feature>
<dbReference type="GO" id="GO:0005886">
    <property type="term" value="C:plasma membrane"/>
    <property type="evidence" value="ECO:0007669"/>
    <property type="project" value="TreeGrafter"/>
</dbReference>
<dbReference type="RefSeq" id="XP_024333473.1">
    <property type="nucleotide sequence ID" value="XM_024481521.1"/>
</dbReference>
<keyword evidence="7 11" id="KW-0472">Membrane</keyword>
<dbReference type="OrthoDB" id="2874149at2759"/>
<evidence type="ECO:0000256" key="6">
    <source>
        <dbReference type="ARBA" id="ARBA00023040"/>
    </source>
</evidence>
<dbReference type="GO" id="GO:0000750">
    <property type="term" value="P:pheromone-dependent signal transduction involved in conjugation with cellular fusion"/>
    <property type="evidence" value="ECO:0007669"/>
    <property type="project" value="TreeGrafter"/>
</dbReference>
<dbReference type="STRING" id="670580.A0A1X6MK59"/>
<evidence type="ECO:0000313" key="12">
    <source>
        <dbReference type="EMBL" id="OSX56679.1"/>
    </source>
</evidence>
<dbReference type="PRINTS" id="PR00899">
    <property type="entry name" value="GPCRSTE3"/>
</dbReference>
<feature type="region of interest" description="Disordered" evidence="10">
    <location>
        <begin position="376"/>
        <end position="425"/>
    </location>
</feature>
<dbReference type="PRINTS" id="PR00900">
    <property type="entry name" value="PHEROMONEAR"/>
</dbReference>
<evidence type="ECO:0000256" key="10">
    <source>
        <dbReference type="SAM" id="MobiDB-lite"/>
    </source>
</evidence>
<protein>
    <submittedName>
        <fullName evidence="12">Uncharacterized protein</fullName>
    </submittedName>
</protein>
<feature type="transmembrane region" description="Helical" evidence="11">
    <location>
        <begin position="195"/>
        <end position="221"/>
    </location>
</feature>
<feature type="transmembrane region" description="Helical" evidence="11">
    <location>
        <begin position="305"/>
        <end position="324"/>
    </location>
</feature>
<gene>
    <name evidence="12" type="ORF">POSPLADRAFT_1062501</name>
</gene>
<feature type="transmembrane region" description="Helical" evidence="11">
    <location>
        <begin position="112"/>
        <end position="129"/>
    </location>
</feature>
<name>A0A1X6MK59_9APHY</name>